<dbReference type="SUPFAM" id="SSF51182">
    <property type="entry name" value="RmlC-like cupins"/>
    <property type="match status" value="1"/>
</dbReference>
<dbReference type="InterPro" id="IPR041916">
    <property type="entry name" value="Anti_sigma_zinc_sf"/>
</dbReference>
<keyword evidence="2" id="KW-1185">Reference proteome</keyword>
<dbReference type="Gene3D" id="2.60.120.10">
    <property type="entry name" value="Jelly Rolls"/>
    <property type="match status" value="1"/>
</dbReference>
<name>A0ABX1GKI6_9GAMM</name>
<comment type="caution">
    <text evidence="1">The sequence shown here is derived from an EMBL/GenBank/DDBJ whole genome shotgun (WGS) entry which is preliminary data.</text>
</comment>
<dbReference type="RefSeq" id="WP_168451948.1">
    <property type="nucleotide sequence ID" value="NZ_JAAWWK010000008.1"/>
</dbReference>
<gene>
    <name evidence="1" type="ORF">HCU74_18625</name>
</gene>
<evidence type="ECO:0000313" key="1">
    <source>
        <dbReference type="EMBL" id="NKI19426.1"/>
    </source>
</evidence>
<organism evidence="1 2">
    <name type="scientific">Spongiibacter thalassae</name>
    <dbReference type="NCBI Taxonomy" id="2721624"/>
    <lineage>
        <taxon>Bacteria</taxon>
        <taxon>Pseudomonadati</taxon>
        <taxon>Pseudomonadota</taxon>
        <taxon>Gammaproteobacteria</taxon>
        <taxon>Cellvibrionales</taxon>
        <taxon>Spongiibacteraceae</taxon>
        <taxon>Spongiibacter</taxon>
    </lineage>
</organism>
<dbReference type="Gene3D" id="1.10.10.1320">
    <property type="entry name" value="Anti-sigma factor, zinc-finger domain"/>
    <property type="match status" value="1"/>
</dbReference>
<dbReference type="EMBL" id="JAAWWK010000008">
    <property type="protein sequence ID" value="NKI19426.1"/>
    <property type="molecule type" value="Genomic_DNA"/>
</dbReference>
<dbReference type="InterPro" id="IPR011051">
    <property type="entry name" value="RmlC_Cupin_sf"/>
</dbReference>
<sequence>MSNSLAPKAVHPDIELLRACALGVLPVSTQALIRFHVNNCEICHASVEEMEVAEGAKLADMPPVDPRRNGRDDIIRRVRAVGLGVEASELIEELQSPQPLRDAVPPAVQSLLQDFAPTMLRSLKWRAIAVGVRLSRLCQGGERLTVVSLETERSRMPEARARVTQHALVLEGLMQVGTGTYKEGDFLTWLAGESWSPANASRARCVFVAGDVRALRFKRWYTNMLVRFYRVTALHG</sequence>
<protein>
    <recommendedName>
        <fullName evidence="3">Zinc-finger domain-containing protein</fullName>
    </recommendedName>
</protein>
<dbReference type="Proteomes" id="UP000765845">
    <property type="component" value="Unassembled WGS sequence"/>
</dbReference>
<dbReference type="InterPro" id="IPR014710">
    <property type="entry name" value="RmlC-like_jellyroll"/>
</dbReference>
<reference evidence="1 2" key="1">
    <citation type="submission" date="2020-04" db="EMBL/GenBank/DDBJ databases">
        <authorList>
            <person name="Yoon J."/>
        </authorList>
    </citation>
    <scope>NUCLEOTIDE SEQUENCE [LARGE SCALE GENOMIC DNA]</scope>
    <source>
        <strain evidence="1 2">KMU-166</strain>
    </source>
</reference>
<evidence type="ECO:0008006" key="3">
    <source>
        <dbReference type="Google" id="ProtNLM"/>
    </source>
</evidence>
<accession>A0ABX1GKI6</accession>
<evidence type="ECO:0000313" key="2">
    <source>
        <dbReference type="Proteomes" id="UP000765845"/>
    </source>
</evidence>
<proteinExistence type="predicted"/>